<dbReference type="EMBL" id="RJKE01000001">
    <property type="protein sequence ID" value="ROO86067.1"/>
    <property type="molecule type" value="Genomic_DNA"/>
</dbReference>
<dbReference type="Proteomes" id="UP000272400">
    <property type="component" value="Unassembled WGS sequence"/>
</dbReference>
<keyword evidence="4" id="KW-1185">Reference proteome</keyword>
<evidence type="ECO:0000313" key="4">
    <source>
        <dbReference type="Proteomes" id="UP000272400"/>
    </source>
</evidence>
<dbReference type="PRINTS" id="PR00080">
    <property type="entry name" value="SDRFAMILY"/>
</dbReference>
<dbReference type="InterPro" id="IPR036291">
    <property type="entry name" value="NAD(P)-bd_dom_sf"/>
</dbReference>
<gene>
    <name evidence="3" type="ORF">EDD29_3628</name>
</gene>
<comment type="similarity">
    <text evidence="1">Belongs to the short-chain dehydrogenases/reductases (SDR) family.</text>
</comment>
<dbReference type="PROSITE" id="PS00061">
    <property type="entry name" value="ADH_SHORT"/>
    <property type="match status" value="1"/>
</dbReference>
<proteinExistence type="inferred from homology"/>
<dbReference type="PANTHER" id="PTHR42760">
    <property type="entry name" value="SHORT-CHAIN DEHYDROGENASES/REDUCTASES FAMILY MEMBER"/>
    <property type="match status" value="1"/>
</dbReference>
<dbReference type="InterPro" id="IPR002347">
    <property type="entry name" value="SDR_fam"/>
</dbReference>
<dbReference type="SUPFAM" id="SSF51735">
    <property type="entry name" value="NAD(P)-binding Rossmann-fold domains"/>
    <property type="match status" value="1"/>
</dbReference>
<dbReference type="AlphaFoldDB" id="A0A3N1CXQ0"/>
<keyword evidence="2" id="KW-0560">Oxidoreductase</keyword>
<dbReference type="OrthoDB" id="7064009at2"/>
<dbReference type="PRINTS" id="PR00081">
    <property type="entry name" value="GDHRDH"/>
</dbReference>
<dbReference type="InterPro" id="IPR020904">
    <property type="entry name" value="Sc_DH/Rdtase_CS"/>
</dbReference>
<name>A0A3N1CXQ0_9ACTN</name>
<dbReference type="RefSeq" id="WP_123665504.1">
    <property type="nucleotide sequence ID" value="NZ_RJKE01000001.1"/>
</dbReference>
<sequence length="243" mass="24733">MSLAGSKIIVTGAAQGLGRAHCAELCAQGALVGAIDLDADLLAKTGADLGIATAVADVSARDQVEQAVARLAAELDGIDAVVSNAGTIHTVQGLADTDDADWERTFAVHVGGARNLIRAALPWLRRSAAPRIVVISSMWAQRGPGFGHAYCAAKGALVSFARNLAVELGPEGINVNSVAPGSVPTRMAADYGPAEIAEDCRSIPLGRWGDAAEISRVVAFLASPAASYVTGQDLAVNGGQVIA</sequence>
<organism evidence="3 4">
    <name type="scientific">Actinocorallia herbida</name>
    <dbReference type="NCBI Taxonomy" id="58109"/>
    <lineage>
        <taxon>Bacteria</taxon>
        <taxon>Bacillati</taxon>
        <taxon>Actinomycetota</taxon>
        <taxon>Actinomycetes</taxon>
        <taxon>Streptosporangiales</taxon>
        <taxon>Thermomonosporaceae</taxon>
        <taxon>Actinocorallia</taxon>
    </lineage>
</organism>
<dbReference type="GO" id="GO:0030497">
    <property type="term" value="P:fatty acid elongation"/>
    <property type="evidence" value="ECO:0007669"/>
    <property type="project" value="TreeGrafter"/>
</dbReference>
<reference evidence="3 4" key="1">
    <citation type="submission" date="2018-11" db="EMBL/GenBank/DDBJ databases">
        <title>Sequencing the genomes of 1000 actinobacteria strains.</title>
        <authorList>
            <person name="Klenk H.-P."/>
        </authorList>
    </citation>
    <scope>NUCLEOTIDE SEQUENCE [LARGE SCALE GENOMIC DNA]</scope>
    <source>
        <strain evidence="3 4">DSM 44254</strain>
    </source>
</reference>
<dbReference type="CDD" id="cd05233">
    <property type="entry name" value="SDR_c"/>
    <property type="match status" value="1"/>
</dbReference>
<accession>A0A3N1CXQ0</accession>
<dbReference type="GO" id="GO:0016616">
    <property type="term" value="F:oxidoreductase activity, acting on the CH-OH group of donors, NAD or NADP as acceptor"/>
    <property type="evidence" value="ECO:0007669"/>
    <property type="project" value="TreeGrafter"/>
</dbReference>
<evidence type="ECO:0000256" key="2">
    <source>
        <dbReference type="ARBA" id="ARBA00023002"/>
    </source>
</evidence>
<evidence type="ECO:0000256" key="1">
    <source>
        <dbReference type="ARBA" id="ARBA00006484"/>
    </source>
</evidence>
<dbReference type="FunFam" id="3.40.50.720:FF:000084">
    <property type="entry name" value="Short-chain dehydrogenase reductase"/>
    <property type="match status" value="1"/>
</dbReference>
<comment type="caution">
    <text evidence="3">The sequence shown here is derived from an EMBL/GenBank/DDBJ whole genome shotgun (WGS) entry which is preliminary data.</text>
</comment>
<dbReference type="Pfam" id="PF13561">
    <property type="entry name" value="adh_short_C2"/>
    <property type="match status" value="1"/>
</dbReference>
<evidence type="ECO:0000313" key="3">
    <source>
        <dbReference type="EMBL" id="ROO86067.1"/>
    </source>
</evidence>
<dbReference type="PANTHER" id="PTHR42760:SF135">
    <property type="entry name" value="BLL7886 PROTEIN"/>
    <property type="match status" value="1"/>
</dbReference>
<dbReference type="Gene3D" id="3.40.50.720">
    <property type="entry name" value="NAD(P)-binding Rossmann-like Domain"/>
    <property type="match status" value="1"/>
</dbReference>
<protein>
    <submittedName>
        <fullName evidence="3">3-oxoacyl-[acyl-carrier protein] reductase</fullName>
    </submittedName>
</protein>